<dbReference type="Gene3D" id="1.10.3720.10">
    <property type="entry name" value="MetI-like"/>
    <property type="match status" value="1"/>
</dbReference>
<dbReference type="SUPFAM" id="SSF161098">
    <property type="entry name" value="MetI-like"/>
    <property type="match status" value="1"/>
</dbReference>
<proteinExistence type="inferred from homology"/>
<feature type="transmembrane region" description="Helical" evidence="8">
    <location>
        <begin position="95"/>
        <end position="116"/>
    </location>
</feature>
<feature type="transmembrane region" description="Helical" evidence="8">
    <location>
        <begin position="6"/>
        <end position="27"/>
    </location>
</feature>
<comment type="caution">
    <text evidence="10">The sequence shown here is derived from an EMBL/GenBank/DDBJ whole genome shotgun (WGS) entry which is preliminary data.</text>
</comment>
<dbReference type="EMBL" id="DTKQ01000052">
    <property type="protein sequence ID" value="HGZ79873.1"/>
    <property type="molecule type" value="Genomic_DNA"/>
</dbReference>
<evidence type="ECO:0000256" key="2">
    <source>
        <dbReference type="ARBA" id="ARBA00007069"/>
    </source>
</evidence>
<evidence type="ECO:0000313" key="10">
    <source>
        <dbReference type="EMBL" id="HGZ79873.1"/>
    </source>
</evidence>
<evidence type="ECO:0000256" key="3">
    <source>
        <dbReference type="ARBA" id="ARBA00022448"/>
    </source>
</evidence>
<accession>A0A832I6Z1</accession>
<keyword evidence="5 8" id="KW-0812">Transmembrane</keyword>
<dbReference type="PANTHER" id="PTHR42929">
    <property type="entry name" value="INNER MEMBRANE ABC TRANSPORTER PERMEASE PROTEIN YDCU-RELATED-RELATED"/>
    <property type="match status" value="1"/>
</dbReference>
<dbReference type="PANTHER" id="PTHR42929:SF5">
    <property type="entry name" value="ABC TRANSPORTER PERMEASE PROTEIN"/>
    <property type="match status" value="1"/>
</dbReference>
<evidence type="ECO:0000256" key="5">
    <source>
        <dbReference type="ARBA" id="ARBA00022692"/>
    </source>
</evidence>
<gene>
    <name evidence="10" type="ORF">ENW55_07805</name>
</gene>
<evidence type="ECO:0000256" key="8">
    <source>
        <dbReference type="RuleBase" id="RU363032"/>
    </source>
</evidence>
<dbReference type="PROSITE" id="PS50928">
    <property type="entry name" value="ABC_TM1"/>
    <property type="match status" value="1"/>
</dbReference>
<organism evidence="10">
    <name type="scientific">Pseudothermotoga hypogea</name>
    <dbReference type="NCBI Taxonomy" id="57487"/>
    <lineage>
        <taxon>Bacteria</taxon>
        <taxon>Thermotogati</taxon>
        <taxon>Thermotogota</taxon>
        <taxon>Thermotogae</taxon>
        <taxon>Thermotogales</taxon>
        <taxon>Thermotogaceae</taxon>
        <taxon>Pseudothermotoga</taxon>
    </lineage>
</organism>
<keyword evidence="7 8" id="KW-0472">Membrane</keyword>
<feature type="transmembrane region" description="Helical" evidence="8">
    <location>
        <begin position="59"/>
        <end position="83"/>
    </location>
</feature>
<feature type="transmembrane region" description="Helical" evidence="8">
    <location>
        <begin position="137"/>
        <end position="161"/>
    </location>
</feature>
<keyword evidence="3 8" id="KW-0813">Transport</keyword>
<dbReference type="GO" id="GO:0055085">
    <property type="term" value="P:transmembrane transport"/>
    <property type="evidence" value="ECO:0007669"/>
    <property type="project" value="InterPro"/>
</dbReference>
<keyword evidence="4" id="KW-1003">Cell membrane</keyword>
<evidence type="ECO:0000256" key="4">
    <source>
        <dbReference type="ARBA" id="ARBA00022475"/>
    </source>
</evidence>
<evidence type="ECO:0000256" key="7">
    <source>
        <dbReference type="ARBA" id="ARBA00023136"/>
    </source>
</evidence>
<dbReference type="Pfam" id="PF00528">
    <property type="entry name" value="BPD_transp_1"/>
    <property type="match status" value="1"/>
</dbReference>
<feature type="domain" description="ABC transmembrane type-1" evidence="9">
    <location>
        <begin position="55"/>
        <end position="262"/>
    </location>
</feature>
<name>A0A832I6Z1_9THEM</name>
<reference evidence="10" key="1">
    <citation type="journal article" date="2020" name="mSystems">
        <title>Genome- and Community-Level Interaction Insights into Carbon Utilization and Element Cycling Functions of Hydrothermarchaeota in Hydrothermal Sediment.</title>
        <authorList>
            <person name="Zhou Z."/>
            <person name="Liu Y."/>
            <person name="Xu W."/>
            <person name="Pan J."/>
            <person name="Luo Z.H."/>
            <person name="Li M."/>
        </authorList>
    </citation>
    <scope>NUCLEOTIDE SEQUENCE [LARGE SCALE GENOMIC DNA]</scope>
    <source>
        <strain evidence="10">SpSt-86</strain>
    </source>
</reference>
<dbReference type="GO" id="GO:0005886">
    <property type="term" value="C:plasma membrane"/>
    <property type="evidence" value="ECO:0007669"/>
    <property type="project" value="UniProtKB-SubCell"/>
</dbReference>
<feature type="transmembrane region" description="Helical" evidence="8">
    <location>
        <begin position="241"/>
        <end position="265"/>
    </location>
</feature>
<comment type="subcellular location">
    <subcellularLocation>
        <location evidence="1 8">Cell membrane</location>
        <topology evidence="1 8">Multi-pass membrane protein</topology>
    </subcellularLocation>
</comment>
<evidence type="ECO:0000256" key="1">
    <source>
        <dbReference type="ARBA" id="ARBA00004651"/>
    </source>
</evidence>
<dbReference type="InterPro" id="IPR000515">
    <property type="entry name" value="MetI-like"/>
</dbReference>
<sequence length="278" mass="30903">MKKYVLLIPCLAFLIAFFIIPIVAMFVESVYHPEKGWVAQKYLDFFKQRLSRTVYFRSLWMSLLVTLVALLIGYPTAMAVIGVKSDSLRSLLMTLLVFPLMTNPVARTFSWLAVLGREGLINNLLLSLKILDSPVRLLYTRGAVFVGLLQLFLPLMIISLTSALENLPKDVPLAARSLGANSFKLFTKIYLPLTSEGIVTGSTLVFTGCITAYVTPAVLGGSRVLMLSTLLYQKASVTLDWTMATVIAMIMFLSTIAVNFISRAFSTVGVRRWRRTNG</sequence>
<dbReference type="InterPro" id="IPR035906">
    <property type="entry name" value="MetI-like_sf"/>
</dbReference>
<evidence type="ECO:0000259" key="9">
    <source>
        <dbReference type="PROSITE" id="PS50928"/>
    </source>
</evidence>
<dbReference type="AlphaFoldDB" id="A0A832I6Z1"/>
<keyword evidence="6 8" id="KW-1133">Transmembrane helix</keyword>
<feature type="transmembrane region" description="Helical" evidence="8">
    <location>
        <begin position="198"/>
        <end position="221"/>
    </location>
</feature>
<evidence type="ECO:0000256" key="6">
    <source>
        <dbReference type="ARBA" id="ARBA00022989"/>
    </source>
</evidence>
<comment type="similarity">
    <text evidence="2">Belongs to the binding-protein-dependent transport system permease family. CysTW subfamily.</text>
</comment>
<protein>
    <submittedName>
        <fullName evidence="10">ABC transporter permease</fullName>
    </submittedName>
</protein>
<dbReference type="CDD" id="cd06261">
    <property type="entry name" value="TM_PBP2"/>
    <property type="match status" value="1"/>
</dbReference>